<gene>
    <name evidence="1" type="ORF">MM415B06276_0010</name>
</gene>
<organism evidence="1">
    <name type="scientific">viral metagenome</name>
    <dbReference type="NCBI Taxonomy" id="1070528"/>
    <lineage>
        <taxon>unclassified sequences</taxon>
        <taxon>metagenomes</taxon>
        <taxon>organismal metagenomes</taxon>
    </lineage>
</organism>
<sequence>MSPEERVLLAIKDEHSRAASAFGALHSAHEGYAVIKEELDELWEEVKKKTQDRDCTKMEKEAVQIASMALRFVLDVCMDDQGQYY</sequence>
<dbReference type="AlphaFoldDB" id="A0A6M3LRM8"/>
<name>A0A6M3LRM8_9ZZZZ</name>
<dbReference type="EMBL" id="MT143492">
    <property type="protein sequence ID" value="QJA97423.1"/>
    <property type="molecule type" value="Genomic_DNA"/>
</dbReference>
<reference evidence="1" key="1">
    <citation type="submission" date="2020-03" db="EMBL/GenBank/DDBJ databases">
        <title>The deep terrestrial virosphere.</title>
        <authorList>
            <person name="Holmfeldt K."/>
            <person name="Nilsson E."/>
            <person name="Simone D."/>
            <person name="Lopez-Fernandez M."/>
            <person name="Wu X."/>
            <person name="de Brujin I."/>
            <person name="Lundin D."/>
            <person name="Andersson A."/>
            <person name="Bertilsson S."/>
            <person name="Dopson M."/>
        </authorList>
    </citation>
    <scope>NUCLEOTIDE SEQUENCE</scope>
    <source>
        <strain evidence="1">MM415B06276</strain>
    </source>
</reference>
<evidence type="ECO:0000313" key="1">
    <source>
        <dbReference type="EMBL" id="QJA97423.1"/>
    </source>
</evidence>
<protein>
    <submittedName>
        <fullName evidence="1">Uncharacterized protein</fullName>
    </submittedName>
</protein>
<proteinExistence type="predicted"/>
<accession>A0A6M3LRM8</accession>